<dbReference type="PANTHER" id="PTHR45934">
    <property type="entry name" value="FAD/NAD(P)-BINDING OXIDOREDUCTASE FAMILY PROTEIN"/>
    <property type="match status" value="1"/>
</dbReference>
<reference evidence="3 4" key="1">
    <citation type="submission" date="2024-01" db="EMBL/GenBank/DDBJ databases">
        <title>A telomere-to-telomere, gap-free genome of sweet tea (Lithocarpus litseifolius).</title>
        <authorList>
            <person name="Zhou J."/>
        </authorList>
    </citation>
    <scope>NUCLEOTIDE SEQUENCE [LARGE SCALE GENOMIC DNA]</scope>
    <source>
        <strain evidence="3">Zhou-2022a</strain>
        <tissue evidence="3">Leaf</tissue>
    </source>
</reference>
<dbReference type="AlphaFoldDB" id="A0AAW2BR76"/>
<gene>
    <name evidence="3" type="ORF">SO802_027951</name>
</gene>
<dbReference type="PANTHER" id="PTHR45934:SF28">
    <property type="entry name" value="OS03G0153100 PROTEIN"/>
    <property type="match status" value="1"/>
</dbReference>
<evidence type="ECO:0000256" key="2">
    <source>
        <dbReference type="ARBA" id="ARBA00023033"/>
    </source>
</evidence>
<keyword evidence="4" id="KW-1185">Reference proteome</keyword>
<dbReference type="InterPro" id="IPR036188">
    <property type="entry name" value="FAD/NAD-bd_sf"/>
</dbReference>
<dbReference type="EMBL" id="JAZDWU010000010">
    <property type="protein sequence ID" value="KAK9987712.1"/>
    <property type="molecule type" value="Genomic_DNA"/>
</dbReference>
<dbReference type="GO" id="GO:0004497">
    <property type="term" value="F:monooxygenase activity"/>
    <property type="evidence" value="ECO:0007669"/>
    <property type="project" value="UniProtKB-KW"/>
</dbReference>
<dbReference type="InterPro" id="IPR044560">
    <property type="entry name" value="MOase"/>
</dbReference>
<evidence type="ECO:0000313" key="4">
    <source>
        <dbReference type="Proteomes" id="UP001459277"/>
    </source>
</evidence>
<evidence type="ECO:0000313" key="3">
    <source>
        <dbReference type="EMBL" id="KAK9987712.1"/>
    </source>
</evidence>
<accession>A0AAW2BR76</accession>
<keyword evidence="1" id="KW-0560">Oxidoreductase</keyword>
<name>A0AAW2BR76_9ROSI</name>
<proteinExistence type="predicted"/>
<dbReference type="SUPFAM" id="SSF51905">
    <property type="entry name" value="FAD/NAD(P)-binding domain"/>
    <property type="match status" value="1"/>
</dbReference>
<sequence>MEAVPEDIVIVGAGVAGLATSLGLHRYLLTLFVYVGYSKLVLESSENLRSAGYCLTTFTNAWKALDALGVGDSIRQQHERLRRPHVVQTTPYDKLSRFKEKRGIAYSA</sequence>
<dbReference type="Gene3D" id="3.50.50.60">
    <property type="entry name" value="FAD/NAD(P)-binding domain"/>
    <property type="match status" value="1"/>
</dbReference>
<evidence type="ECO:0000256" key="1">
    <source>
        <dbReference type="ARBA" id="ARBA00023002"/>
    </source>
</evidence>
<evidence type="ECO:0008006" key="5">
    <source>
        <dbReference type="Google" id="ProtNLM"/>
    </source>
</evidence>
<comment type="caution">
    <text evidence="3">The sequence shown here is derived from an EMBL/GenBank/DDBJ whole genome shotgun (WGS) entry which is preliminary data.</text>
</comment>
<organism evidence="3 4">
    <name type="scientific">Lithocarpus litseifolius</name>
    <dbReference type="NCBI Taxonomy" id="425828"/>
    <lineage>
        <taxon>Eukaryota</taxon>
        <taxon>Viridiplantae</taxon>
        <taxon>Streptophyta</taxon>
        <taxon>Embryophyta</taxon>
        <taxon>Tracheophyta</taxon>
        <taxon>Spermatophyta</taxon>
        <taxon>Magnoliopsida</taxon>
        <taxon>eudicotyledons</taxon>
        <taxon>Gunneridae</taxon>
        <taxon>Pentapetalae</taxon>
        <taxon>rosids</taxon>
        <taxon>fabids</taxon>
        <taxon>Fagales</taxon>
        <taxon>Fagaceae</taxon>
        <taxon>Lithocarpus</taxon>
    </lineage>
</organism>
<dbReference type="Proteomes" id="UP001459277">
    <property type="component" value="Unassembled WGS sequence"/>
</dbReference>
<keyword evidence="2" id="KW-0503">Monooxygenase</keyword>
<protein>
    <recommendedName>
        <fullName evidence="5">FAD-binding domain-containing protein</fullName>
    </recommendedName>
</protein>